<reference evidence="4" key="1">
    <citation type="journal article" date="2019" name="Int. J. Syst. Evol. Microbiol.">
        <title>The Global Catalogue of Microorganisms (GCM) 10K type strain sequencing project: providing services to taxonomists for standard genome sequencing and annotation.</title>
        <authorList>
            <consortium name="The Broad Institute Genomics Platform"/>
            <consortium name="The Broad Institute Genome Sequencing Center for Infectious Disease"/>
            <person name="Wu L."/>
            <person name="Ma J."/>
        </authorList>
    </citation>
    <scope>NUCLEOTIDE SEQUENCE [LARGE SCALE GENOMIC DNA]</scope>
    <source>
        <strain evidence="4">JCM 30846</strain>
    </source>
</reference>
<keyword evidence="1" id="KW-1133">Transmembrane helix</keyword>
<keyword evidence="1" id="KW-0812">Transmembrane</keyword>
<organism evidence="3 4">
    <name type="scientific">Streptomyces tremellae</name>
    <dbReference type="NCBI Taxonomy" id="1124239"/>
    <lineage>
        <taxon>Bacteria</taxon>
        <taxon>Bacillati</taxon>
        <taxon>Actinomycetota</taxon>
        <taxon>Actinomycetes</taxon>
        <taxon>Kitasatosporales</taxon>
        <taxon>Streptomycetaceae</taxon>
        <taxon>Streptomyces</taxon>
    </lineage>
</organism>
<feature type="signal peptide" evidence="2">
    <location>
        <begin position="1"/>
        <end position="30"/>
    </location>
</feature>
<accession>A0ABP7FEX8</accession>
<feature type="transmembrane region" description="Helical" evidence="1">
    <location>
        <begin position="160"/>
        <end position="177"/>
    </location>
</feature>
<evidence type="ECO:0000313" key="4">
    <source>
        <dbReference type="Proteomes" id="UP001499884"/>
    </source>
</evidence>
<keyword evidence="4" id="KW-1185">Reference proteome</keyword>
<proteinExistence type="predicted"/>
<keyword evidence="1" id="KW-0472">Membrane</keyword>
<feature type="chain" id="PRO_5045437722" description="Lipoprotein" evidence="2">
    <location>
        <begin position="31"/>
        <end position="194"/>
    </location>
</feature>
<evidence type="ECO:0000256" key="1">
    <source>
        <dbReference type="SAM" id="Phobius"/>
    </source>
</evidence>
<dbReference type="EMBL" id="BAABEP010000027">
    <property type="protein sequence ID" value="GAA3737982.1"/>
    <property type="molecule type" value="Genomic_DNA"/>
</dbReference>
<dbReference type="RefSeq" id="WP_345648883.1">
    <property type="nucleotide sequence ID" value="NZ_BAABEP010000027.1"/>
</dbReference>
<name>A0ABP7FEX8_9ACTN</name>
<gene>
    <name evidence="3" type="ORF">GCM10023082_39070</name>
</gene>
<comment type="caution">
    <text evidence="3">The sequence shown here is derived from an EMBL/GenBank/DDBJ whole genome shotgun (WGS) entry which is preliminary data.</text>
</comment>
<evidence type="ECO:0000313" key="3">
    <source>
        <dbReference type="EMBL" id="GAA3737982.1"/>
    </source>
</evidence>
<evidence type="ECO:0008006" key="5">
    <source>
        <dbReference type="Google" id="ProtNLM"/>
    </source>
</evidence>
<sequence length="194" mass="19198">MRSRLLALRAASAAVILVAAPVCGATSAQAHDGVTATVTPTAIAAQGQVQIKVDGCRDGRAKVTSSAFAEAVTVSGSQHTMYGDVSIKSWMAAGGYDISVDCDGHHHGNVGHFQVVGGGHDHPAPHAPVHAGGGGTAVVAADAGNARAEGSTQSGPGTPFTLAGLALAGVAAVTVAYRTTQRRRAAASAARDAD</sequence>
<protein>
    <recommendedName>
        <fullName evidence="5">Lipoprotein</fullName>
    </recommendedName>
</protein>
<evidence type="ECO:0000256" key="2">
    <source>
        <dbReference type="SAM" id="SignalP"/>
    </source>
</evidence>
<dbReference type="Proteomes" id="UP001499884">
    <property type="component" value="Unassembled WGS sequence"/>
</dbReference>
<keyword evidence="2" id="KW-0732">Signal</keyword>